<dbReference type="AlphaFoldDB" id="A0A9W7AQK9"/>
<dbReference type="InterPro" id="IPR015421">
    <property type="entry name" value="PyrdxlP-dep_Trfase_major"/>
</dbReference>
<sequence>MRACTKIIPTASRILASTSFGAAVNAAGQNSFAVSATSLGTSVRRFSATPPPFLVEQWEGWEAGKLVLSNSDCEPIKQSSLLSMADDECKARWDDLDLGYGHQKGCEHLRADILGTFNNDSLTGIEDFTDEGKASKSSPLTVDDINVVVPAEGIYLTMNALLEEGDEVVVAMPCYQSLHQLAESKGCIVKPWLPTVDSRPGNDSFSLGPDNTKFHNFSISDLESLITPSTKMVVMNFPHNPTGAMITEGELQRIVRACEKNDCYLFNDEMYKYLEHKGKATLPSVAGIYEKGISLGGVSKWGSLAGIRIGWVVSQSKEVMSKISQLKDYTTISSSRPAEVLASIGIRNRNLIIQNNLDIIHCGKGYLKSFAQVHSEHFEWIEPEGGSFAFLRLRNEKASPYVRELAEKANLCVMPSDLFVHGGDDSLRVCFGRKDAIEMIDTWSKHLE</sequence>
<evidence type="ECO:0000313" key="4">
    <source>
        <dbReference type="EMBL" id="GMH72594.1"/>
    </source>
</evidence>
<dbReference type="PANTHER" id="PTHR43510:SF1">
    <property type="entry name" value="AMINOTRANSFERASE FUNCTION, HYPOTHETICAL (EUROFUNG)"/>
    <property type="match status" value="1"/>
</dbReference>
<dbReference type="GO" id="GO:0003824">
    <property type="term" value="F:catalytic activity"/>
    <property type="evidence" value="ECO:0007669"/>
    <property type="project" value="InterPro"/>
</dbReference>
<accession>A0A9W7AQK9</accession>
<dbReference type="EMBL" id="BRXY01000158">
    <property type="protein sequence ID" value="GMH72594.1"/>
    <property type="molecule type" value="Genomic_DNA"/>
</dbReference>
<name>A0A9W7AQK9_9STRA</name>
<feature type="domain" description="Aminotransferase class I/classII large" evidence="3">
    <location>
        <begin position="153"/>
        <end position="433"/>
    </location>
</feature>
<dbReference type="InterPro" id="IPR015422">
    <property type="entry name" value="PyrdxlP-dep_Trfase_small"/>
</dbReference>
<dbReference type="InterPro" id="IPR004838">
    <property type="entry name" value="NHTrfase_class1_PyrdxlP-BS"/>
</dbReference>
<dbReference type="GO" id="GO:0030170">
    <property type="term" value="F:pyridoxal phosphate binding"/>
    <property type="evidence" value="ECO:0007669"/>
    <property type="project" value="InterPro"/>
</dbReference>
<reference evidence="5" key="1">
    <citation type="journal article" date="2023" name="Commun. Biol.">
        <title>Genome analysis of Parmales, the sister group of diatoms, reveals the evolutionary specialization of diatoms from phago-mixotrophs to photoautotrophs.</title>
        <authorList>
            <person name="Ban H."/>
            <person name="Sato S."/>
            <person name="Yoshikawa S."/>
            <person name="Yamada K."/>
            <person name="Nakamura Y."/>
            <person name="Ichinomiya M."/>
            <person name="Sato N."/>
            <person name="Blanc-Mathieu R."/>
            <person name="Endo H."/>
            <person name="Kuwata A."/>
            <person name="Ogata H."/>
        </authorList>
    </citation>
    <scope>NUCLEOTIDE SEQUENCE [LARGE SCALE GENOMIC DNA]</scope>
    <source>
        <strain evidence="5">NIES 3701</strain>
    </source>
</reference>
<dbReference type="PANTHER" id="PTHR43510">
    <property type="entry name" value="AMINOTRANSFERASE FUNCTION, HYPOTHETICAL (EUROFUNG)"/>
    <property type="match status" value="1"/>
</dbReference>
<dbReference type="Gene3D" id="3.40.640.10">
    <property type="entry name" value="Type I PLP-dependent aspartate aminotransferase-like (Major domain)"/>
    <property type="match status" value="1"/>
</dbReference>
<dbReference type="InterPro" id="IPR004839">
    <property type="entry name" value="Aminotransferase_I/II_large"/>
</dbReference>
<comment type="caution">
    <text evidence="4">The sequence shown here is derived from an EMBL/GenBank/DDBJ whole genome shotgun (WGS) entry which is preliminary data.</text>
</comment>
<dbReference type="InterPro" id="IPR015424">
    <property type="entry name" value="PyrdxlP-dep_Trfase"/>
</dbReference>
<dbReference type="Gene3D" id="3.90.1150.10">
    <property type="entry name" value="Aspartate Aminotransferase, domain 1"/>
    <property type="match status" value="1"/>
</dbReference>
<comment type="similarity">
    <text evidence="1">Belongs to the class-I pyridoxal-phosphate-dependent aminotransferase family.</text>
</comment>
<evidence type="ECO:0000256" key="1">
    <source>
        <dbReference type="ARBA" id="ARBA00007441"/>
    </source>
</evidence>
<dbReference type="OrthoDB" id="7042322at2759"/>
<organism evidence="4 5">
    <name type="scientific">Triparma strigata</name>
    <dbReference type="NCBI Taxonomy" id="1606541"/>
    <lineage>
        <taxon>Eukaryota</taxon>
        <taxon>Sar</taxon>
        <taxon>Stramenopiles</taxon>
        <taxon>Ochrophyta</taxon>
        <taxon>Bolidophyceae</taxon>
        <taxon>Parmales</taxon>
        <taxon>Triparmaceae</taxon>
        <taxon>Triparma</taxon>
    </lineage>
</organism>
<evidence type="ECO:0000313" key="5">
    <source>
        <dbReference type="Proteomes" id="UP001165085"/>
    </source>
</evidence>
<keyword evidence="2" id="KW-0663">Pyridoxal phosphate</keyword>
<gene>
    <name evidence="4" type="ORF">TrST_g9871</name>
</gene>
<keyword evidence="5" id="KW-1185">Reference proteome</keyword>
<dbReference type="CDD" id="cd00609">
    <property type="entry name" value="AAT_like"/>
    <property type="match status" value="1"/>
</dbReference>
<dbReference type="Proteomes" id="UP001165085">
    <property type="component" value="Unassembled WGS sequence"/>
</dbReference>
<dbReference type="SUPFAM" id="SSF53383">
    <property type="entry name" value="PLP-dependent transferases"/>
    <property type="match status" value="1"/>
</dbReference>
<evidence type="ECO:0000256" key="2">
    <source>
        <dbReference type="ARBA" id="ARBA00022898"/>
    </source>
</evidence>
<proteinExistence type="inferred from homology"/>
<dbReference type="PROSITE" id="PS00105">
    <property type="entry name" value="AA_TRANSFER_CLASS_1"/>
    <property type="match status" value="1"/>
</dbReference>
<protein>
    <recommendedName>
        <fullName evidence="3">Aminotransferase class I/classII large domain-containing protein</fullName>
    </recommendedName>
</protein>
<evidence type="ECO:0000259" key="3">
    <source>
        <dbReference type="Pfam" id="PF00155"/>
    </source>
</evidence>
<dbReference type="Pfam" id="PF00155">
    <property type="entry name" value="Aminotran_1_2"/>
    <property type="match status" value="1"/>
</dbReference>